<reference evidence="2" key="1">
    <citation type="submission" date="2018-05" db="EMBL/GenBank/DDBJ databases">
        <authorList>
            <person name="Lanie J.A."/>
            <person name="Ng W.-L."/>
            <person name="Kazmierczak K.M."/>
            <person name="Andrzejewski T.M."/>
            <person name="Davidsen T.M."/>
            <person name="Wayne K.J."/>
            <person name="Tettelin H."/>
            <person name="Glass J.I."/>
            <person name="Rusch D."/>
            <person name="Podicherti R."/>
            <person name="Tsui H.-C.T."/>
            <person name="Winkler M.E."/>
        </authorList>
    </citation>
    <scope>NUCLEOTIDE SEQUENCE</scope>
</reference>
<organism evidence="2">
    <name type="scientific">marine metagenome</name>
    <dbReference type="NCBI Taxonomy" id="408172"/>
    <lineage>
        <taxon>unclassified sequences</taxon>
        <taxon>metagenomes</taxon>
        <taxon>ecological metagenomes</taxon>
    </lineage>
</organism>
<gene>
    <name evidence="2" type="ORF">METZ01_LOCUS464758</name>
</gene>
<sequence length="63" mass="7636">VIKKIKIELIVLLLLLINIFLSSSLDLRLYYYFNDFDKNLNTIFLKDFFVNITTLGDSFWYFF</sequence>
<keyword evidence="1" id="KW-0812">Transmembrane</keyword>
<feature type="transmembrane region" description="Helical" evidence="1">
    <location>
        <begin position="9"/>
        <end position="31"/>
    </location>
</feature>
<evidence type="ECO:0000256" key="1">
    <source>
        <dbReference type="SAM" id="Phobius"/>
    </source>
</evidence>
<protein>
    <submittedName>
        <fullName evidence="2">Uncharacterized protein</fullName>
    </submittedName>
</protein>
<accession>A0A383AW69</accession>
<proteinExistence type="predicted"/>
<evidence type="ECO:0000313" key="2">
    <source>
        <dbReference type="EMBL" id="SVE11904.1"/>
    </source>
</evidence>
<feature type="non-terminal residue" evidence="2">
    <location>
        <position position="1"/>
    </location>
</feature>
<keyword evidence="1" id="KW-1133">Transmembrane helix</keyword>
<name>A0A383AW69_9ZZZZ</name>
<feature type="non-terminal residue" evidence="2">
    <location>
        <position position="63"/>
    </location>
</feature>
<dbReference type="EMBL" id="UINC01195369">
    <property type="protein sequence ID" value="SVE11904.1"/>
    <property type="molecule type" value="Genomic_DNA"/>
</dbReference>
<keyword evidence="1" id="KW-0472">Membrane</keyword>
<dbReference type="AlphaFoldDB" id="A0A383AW69"/>